<name>A0A512BG13_9BACT</name>
<feature type="transmembrane region" description="Helical" evidence="6">
    <location>
        <begin position="21"/>
        <end position="39"/>
    </location>
</feature>
<evidence type="ECO:0000313" key="8">
    <source>
        <dbReference type="EMBL" id="GEO10899.1"/>
    </source>
</evidence>
<feature type="region of interest" description="Disordered" evidence="5">
    <location>
        <begin position="1764"/>
        <end position="1793"/>
    </location>
</feature>
<protein>
    <recommendedName>
        <fullName evidence="7">Translocation and assembly module TamB C-terminal domain-containing protein</fullName>
    </recommendedName>
</protein>
<dbReference type="PANTHER" id="PTHR36985">
    <property type="entry name" value="TRANSLOCATION AND ASSEMBLY MODULE SUBUNIT TAMB"/>
    <property type="match status" value="1"/>
</dbReference>
<dbReference type="PANTHER" id="PTHR36985:SF1">
    <property type="entry name" value="TRANSLOCATION AND ASSEMBLY MODULE SUBUNIT TAMB"/>
    <property type="match status" value="1"/>
</dbReference>
<proteinExistence type="predicted"/>
<dbReference type="RefSeq" id="WP_147205012.1">
    <property type="nucleotide sequence ID" value="NZ_BJYT01000014.1"/>
</dbReference>
<dbReference type="OrthoDB" id="9811276at2"/>
<evidence type="ECO:0000256" key="1">
    <source>
        <dbReference type="ARBA" id="ARBA00004167"/>
    </source>
</evidence>
<sequence length="1822" mass="199860">MQQTTTPTHKRSILAKIGRGFAIFLLSLIGLIVLILILIQTAPVQNFARKKAVSFLSNKLKTRVEIKGLDIEFPKMIVLQGVYIEDRTKDTLVAGNQLKVDIDMFKLLSKQIQINEINLNGITTKIKRQLPDTTFNFQFIVDAFASPVDTTVEKDTAAMKMAIEKIIVDKTRVVYLDVVTGNDVDVYLNHFDTRINTFDPTNLRYDVPSIVVNGVRGRIDQTQPIAVTTVVDNPRPEVKNEAPKFLNFTNKEILLSDLDISYSNAVSAMSTRLALKNFNIHPESFDLKNSVIALKDVQLNNLDGFFRMGKANTPSVVQLTNENKEAVSTATQPLPWKFTIASIRFDDNNFAFDDDTKPRIGRGMDFAHLALKDLTLHADNFLFHNDTIATNIVEGHMREKSGFQLDKFQTDVVYTDKGASLQNILIQTPGSEIKRSAIIRYPSLAAIQKQMGLLELDLNIDNSYLQVKDILTFVPTLAGQPAFRNPASKIYFNTRMKGSLNRLNIQNFQFRGLNNTSIDVAGFVNNGMDSKNASADLNIRKFTTSRSDIVSLVPAGTLPKGVSLPEVMNLNGRLRGGMRHLEINNLQFRDSRNTNIDLSGTVDNAADPNNVYADISINRFNTTRGEIMALSPAGTIPKNITIPETIALRGRIKGGMKNLATDLAVNTSLGSAKLNGKISNATDKNNARYNAVISTTALNLGAIMQQPQNVGAISANFTISGKGFNPDNANAKIKGNIVSAEVKKYTYTGLSLNASIADQKFTADAAMQDPNIHFALQAEGNIGGKLPGFVVNADIDSIKTLPLHLTPNAIFYRGKITANVPELNLDALNGEVFVVNSLLVMNGQRIALDSLSVIASNVNNQQTVALKTDFVNAVIQGQYKLQQLGDIMMETIQPYYAINTTGAPLKAVDPYNFSINANVIDHPTLHAFVPDLKRFDGIALVSNFSSSEGWNANITAPNILYGTNAINNLSLNAVGRDSSLNIVTNVNQISNGGSIALYGTRLTATLANNRINFGLSIKDKVAKDKYRLAGVFAQEPNNIYAVSLRPDSLMLNYDAWSISPDNLIRFGSTLVNARNFDLSQNNQHLIINSLNTAPDSPLQVAFTNFRVATLTAFVQSDTLLVDGLLNGNVQVRDMLKQPNFTTDLTLNNLAVKKDTIGDVNIKVNNNTQNVFATNVTITGKGNDVSLTGNYYMKPANNSNFDFNLNIRQLPFKTIEAASMGAINQSTGNLTGAVAINGTTKAPNIDGGINFNQTGFNVVMLGSYFKIDGETIKVNNQGIAFNTFTIKDSADNSLVVDGLAGTSNFINYNLNLTVKARNFRAINTTKRQNSLYYGKLFLNTNISIKGTEAAPVVDGSLRVNEGTDLSIVLPQAEPGVVDRQGIIEFVDMDAPENDSIFKQTLATYDSSFNKTAITGMNVSVNMEVVKEANFNVIIDEANGDFLNLKGTAVLNGGIDPSGKITMTGSYTIEEGGYELSFNFLRRKFAIEKGSKITWTGEPTTADIDVTAIYVANTSPMELVSNQIPEGQKGYYQQKLPFQVRLMVKGELMQPVLTFDIALPTENNARVSNEVLTTVTTRLDQIKTEPSELNKQVFALLLLNRFVAENPFATSGGGGGFNAASFAKQSVSKLLTEQLNNLAGDLIAGVDISFDVNTAEDYSTGERRDRTDFNVALSKRLLNDRLKVTVGSNYELEGPSQGNQSGSNVIGNVTVDYFLTQDGKYLLRGYRKNDYEAVVEGFVVETGLKFIISVDYEKFKDIFIDRKKRRQQRREQKEREEALKSSEKATTANDSIPVESSPITFEKVLIADDRKTVSATEKDSTDAN</sequence>
<feature type="compositionally biased region" description="Basic and acidic residues" evidence="5">
    <location>
        <begin position="1767"/>
        <end position="1781"/>
    </location>
</feature>
<comment type="subcellular location">
    <subcellularLocation>
        <location evidence="1">Membrane</location>
        <topology evidence="1">Single-pass membrane protein</topology>
    </subcellularLocation>
</comment>
<dbReference type="GO" id="GO:0005886">
    <property type="term" value="C:plasma membrane"/>
    <property type="evidence" value="ECO:0007669"/>
    <property type="project" value="InterPro"/>
</dbReference>
<comment type="caution">
    <text evidence="8">The sequence shown here is derived from an EMBL/GenBank/DDBJ whole genome shotgun (WGS) entry which is preliminary data.</text>
</comment>
<dbReference type="EMBL" id="BJYT01000014">
    <property type="protein sequence ID" value="GEO10899.1"/>
    <property type="molecule type" value="Genomic_DNA"/>
</dbReference>
<evidence type="ECO:0000256" key="5">
    <source>
        <dbReference type="SAM" id="MobiDB-lite"/>
    </source>
</evidence>
<accession>A0A512BG13</accession>
<reference evidence="8 9" key="1">
    <citation type="submission" date="2019-07" db="EMBL/GenBank/DDBJ databases">
        <title>Whole genome shotgun sequence of Segetibacter aerophilus NBRC 106135.</title>
        <authorList>
            <person name="Hosoyama A."/>
            <person name="Uohara A."/>
            <person name="Ohji S."/>
            <person name="Ichikawa N."/>
        </authorList>
    </citation>
    <scope>NUCLEOTIDE SEQUENCE [LARGE SCALE GENOMIC DNA]</scope>
    <source>
        <strain evidence="8 9">NBRC 106135</strain>
    </source>
</reference>
<keyword evidence="3 6" id="KW-1133">Transmembrane helix</keyword>
<dbReference type="GO" id="GO:0009306">
    <property type="term" value="P:protein secretion"/>
    <property type="evidence" value="ECO:0007669"/>
    <property type="project" value="InterPro"/>
</dbReference>
<keyword evidence="4 6" id="KW-0472">Membrane</keyword>
<keyword evidence="2 6" id="KW-0812">Transmembrane</keyword>
<evidence type="ECO:0000259" key="7">
    <source>
        <dbReference type="Pfam" id="PF04357"/>
    </source>
</evidence>
<feature type="domain" description="Translocation and assembly module TamB C-terminal" evidence="7">
    <location>
        <begin position="1283"/>
        <end position="1727"/>
    </location>
</feature>
<evidence type="ECO:0000313" key="9">
    <source>
        <dbReference type="Proteomes" id="UP000321513"/>
    </source>
</evidence>
<organism evidence="8 9">
    <name type="scientific">Segetibacter aerophilus</name>
    <dbReference type="NCBI Taxonomy" id="670293"/>
    <lineage>
        <taxon>Bacteria</taxon>
        <taxon>Pseudomonadati</taxon>
        <taxon>Bacteroidota</taxon>
        <taxon>Chitinophagia</taxon>
        <taxon>Chitinophagales</taxon>
        <taxon>Chitinophagaceae</taxon>
        <taxon>Segetibacter</taxon>
    </lineage>
</organism>
<evidence type="ECO:0000256" key="4">
    <source>
        <dbReference type="ARBA" id="ARBA00023136"/>
    </source>
</evidence>
<gene>
    <name evidence="8" type="ORF">SAE01_33950</name>
</gene>
<evidence type="ECO:0000256" key="3">
    <source>
        <dbReference type="ARBA" id="ARBA00022989"/>
    </source>
</evidence>
<dbReference type="Proteomes" id="UP000321513">
    <property type="component" value="Unassembled WGS sequence"/>
</dbReference>
<dbReference type="InterPro" id="IPR007452">
    <property type="entry name" value="TamB_C"/>
</dbReference>
<keyword evidence="9" id="KW-1185">Reference proteome</keyword>
<dbReference type="Pfam" id="PF04357">
    <property type="entry name" value="TamB"/>
    <property type="match status" value="1"/>
</dbReference>
<evidence type="ECO:0000256" key="2">
    <source>
        <dbReference type="ARBA" id="ARBA00022692"/>
    </source>
</evidence>
<evidence type="ECO:0000256" key="6">
    <source>
        <dbReference type="SAM" id="Phobius"/>
    </source>
</evidence>